<reference evidence="1" key="1">
    <citation type="journal article" date="2014" name="Nat. Commun.">
        <title>The tobacco genome sequence and its comparison with those of tomato and potato.</title>
        <authorList>
            <person name="Sierro N."/>
            <person name="Battey J.N."/>
            <person name="Ouadi S."/>
            <person name="Bakaher N."/>
            <person name="Bovet L."/>
            <person name="Willig A."/>
            <person name="Goepfert S."/>
            <person name="Peitsch M.C."/>
            <person name="Ivanov N.V."/>
        </authorList>
    </citation>
    <scope>NUCLEOTIDE SEQUENCE [LARGE SCALE GENOMIC DNA]</scope>
</reference>
<name>A0AC58U881_TOBAC</name>
<proteinExistence type="predicted"/>
<organism evidence="1 2">
    <name type="scientific">Nicotiana tabacum</name>
    <name type="common">Common tobacco</name>
    <dbReference type="NCBI Taxonomy" id="4097"/>
    <lineage>
        <taxon>Eukaryota</taxon>
        <taxon>Viridiplantae</taxon>
        <taxon>Streptophyta</taxon>
        <taxon>Embryophyta</taxon>
        <taxon>Tracheophyta</taxon>
        <taxon>Spermatophyta</taxon>
        <taxon>Magnoliopsida</taxon>
        <taxon>eudicotyledons</taxon>
        <taxon>Gunneridae</taxon>
        <taxon>Pentapetalae</taxon>
        <taxon>asterids</taxon>
        <taxon>lamiids</taxon>
        <taxon>Solanales</taxon>
        <taxon>Solanaceae</taxon>
        <taxon>Nicotianoideae</taxon>
        <taxon>Nicotianeae</taxon>
        <taxon>Nicotiana</taxon>
    </lineage>
</organism>
<evidence type="ECO:0000313" key="2">
    <source>
        <dbReference type="RefSeq" id="XP_075105691.1"/>
    </source>
</evidence>
<evidence type="ECO:0000313" key="1">
    <source>
        <dbReference type="Proteomes" id="UP000790787"/>
    </source>
</evidence>
<protein>
    <submittedName>
        <fullName evidence="2">Uncharacterized protein LOC107823163</fullName>
    </submittedName>
</protein>
<dbReference type="Proteomes" id="UP000790787">
    <property type="component" value="Chromosome 3"/>
</dbReference>
<reference evidence="2" key="2">
    <citation type="submission" date="2025-08" db="UniProtKB">
        <authorList>
            <consortium name="RefSeq"/>
        </authorList>
    </citation>
    <scope>IDENTIFICATION</scope>
    <source>
        <tissue evidence="2">Leaf</tissue>
    </source>
</reference>
<keyword evidence="1" id="KW-1185">Reference proteome</keyword>
<sequence length="255" mass="28497">MEHIPEDVPVSQFKELLRYWNSEKLQRMSKTNIENRKKLKNPHIAGKRSFALVRSKLEKDKETSDPLSPKEVFVATRKRKVGRSYKSSDEDTTSKIAEMEEVEAQQNENGNESVEAFASVMGPEHSGRLRLYGRGVTRTSLRGKVGYFEPSSNTSNSIQKLEEKIQRMEEKIEEQKATIRQEVVADVLARLQRSGINIDANIILAALGDNSLGEASSAQQTALQPIHRPSTSTNKEGQLIPGASIADESSDEDLT</sequence>
<gene>
    <name evidence="2" type="primary">LOC107823163</name>
</gene>
<accession>A0AC58U881</accession>
<dbReference type="RefSeq" id="XP_075105691.1">
    <property type="nucleotide sequence ID" value="XM_075249590.1"/>
</dbReference>